<comment type="caution">
    <text evidence="2">The sequence shown here is derived from an EMBL/GenBank/DDBJ whole genome shotgun (WGS) entry which is preliminary data.</text>
</comment>
<evidence type="ECO:0000313" key="3">
    <source>
        <dbReference type="Proteomes" id="UP000708208"/>
    </source>
</evidence>
<accession>A0A8J2P105</accession>
<evidence type="ECO:0000256" key="1">
    <source>
        <dbReference type="SAM" id="MobiDB-lite"/>
    </source>
</evidence>
<feature type="non-terminal residue" evidence="2">
    <location>
        <position position="62"/>
    </location>
</feature>
<feature type="region of interest" description="Disordered" evidence="1">
    <location>
        <begin position="1"/>
        <end position="62"/>
    </location>
</feature>
<keyword evidence="3" id="KW-1185">Reference proteome</keyword>
<proteinExistence type="predicted"/>
<dbReference type="Proteomes" id="UP000708208">
    <property type="component" value="Unassembled WGS sequence"/>
</dbReference>
<name>A0A8J2P105_9HEXA</name>
<feature type="compositionally biased region" description="Low complexity" evidence="1">
    <location>
        <begin position="35"/>
        <end position="47"/>
    </location>
</feature>
<protein>
    <submittedName>
        <fullName evidence="2">Uncharacterized protein</fullName>
    </submittedName>
</protein>
<gene>
    <name evidence="2" type="ORF">AFUS01_LOCUS9340</name>
</gene>
<dbReference type="AlphaFoldDB" id="A0A8J2P105"/>
<dbReference type="EMBL" id="CAJVCH010066942">
    <property type="protein sequence ID" value="CAG7720049.1"/>
    <property type="molecule type" value="Genomic_DNA"/>
</dbReference>
<reference evidence="2" key="1">
    <citation type="submission" date="2021-06" db="EMBL/GenBank/DDBJ databases">
        <authorList>
            <person name="Hodson N. C."/>
            <person name="Mongue J. A."/>
            <person name="Jaron S. K."/>
        </authorList>
    </citation>
    <scope>NUCLEOTIDE SEQUENCE</scope>
</reference>
<evidence type="ECO:0000313" key="2">
    <source>
        <dbReference type="EMBL" id="CAG7720049.1"/>
    </source>
</evidence>
<feature type="non-terminal residue" evidence="2">
    <location>
        <position position="1"/>
    </location>
</feature>
<sequence>MSPSLDTQMRPAEVFPRYDHRTYPQREVATNQQREATNSSSTTASEESQQDDRRENVGVMNR</sequence>
<organism evidence="2 3">
    <name type="scientific">Allacma fusca</name>
    <dbReference type="NCBI Taxonomy" id="39272"/>
    <lineage>
        <taxon>Eukaryota</taxon>
        <taxon>Metazoa</taxon>
        <taxon>Ecdysozoa</taxon>
        <taxon>Arthropoda</taxon>
        <taxon>Hexapoda</taxon>
        <taxon>Collembola</taxon>
        <taxon>Symphypleona</taxon>
        <taxon>Sminthuridae</taxon>
        <taxon>Allacma</taxon>
    </lineage>
</organism>